<reference evidence="7 8" key="1">
    <citation type="journal article" date="2011" name="Science">
        <title>The ecoresponsive genome of Daphnia pulex.</title>
        <authorList>
            <person name="Colbourne J.K."/>
            <person name="Pfrender M.E."/>
            <person name="Gilbert D."/>
            <person name="Thomas W.K."/>
            <person name="Tucker A."/>
            <person name="Oakley T.H."/>
            <person name="Tokishita S."/>
            <person name="Aerts A."/>
            <person name="Arnold G.J."/>
            <person name="Basu M.K."/>
            <person name="Bauer D.J."/>
            <person name="Caceres C.E."/>
            <person name="Carmel L."/>
            <person name="Casola C."/>
            <person name="Choi J.H."/>
            <person name="Detter J.C."/>
            <person name="Dong Q."/>
            <person name="Dusheyko S."/>
            <person name="Eads B.D."/>
            <person name="Frohlich T."/>
            <person name="Geiler-Samerotte K.A."/>
            <person name="Gerlach D."/>
            <person name="Hatcher P."/>
            <person name="Jogdeo S."/>
            <person name="Krijgsveld J."/>
            <person name="Kriventseva E.V."/>
            <person name="Kultz D."/>
            <person name="Laforsch C."/>
            <person name="Lindquist E."/>
            <person name="Lopez J."/>
            <person name="Manak J.R."/>
            <person name="Muller J."/>
            <person name="Pangilinan J."/>
            <person name="Patwardhan R.P."/>
            <person name="Pitluck S."/>
            <person name="Pritham E.J."/>
            <person name="Rechtsteiner A."/>
            <person name="Rho M."/>
            <person name="Rogozin I.B."/>
            <person name="Sakarya O."/>
            <person name="Salamov A."/>
            <person name="Schaack S."/>
            <person name="Shapiro H."/>
            <person name="Shiga Y."/>
            <person name="Skalitzky C."/>
            <person name="Smith Z."/>
            <person name="Souvorov A."/>
            <person name="Sung W."/>
            <person name="Tang Z."/>
            <person name="Tsuchiya D."/>
            <person name="Tu H."/>
            <person name="Vos H."/>
            <person name="Wang M."/>
            <person name="Wolf Y.I."/>
            <person name="Yamagata H."/>
            <person name="Yamada T."/>
            <person name="Ye Y."/>
            <person name="Shaw J.R."/>
            <person name="Andrews J."/>
            <person name="Crease T.J."/>
            <person name="Tang H."/>
            <person name="Lucas S.M."/>
            <person name="Robertson H.M."/>
            <person name="Bork P."/>
            <person name="Koonin E.V."/>
            <person name="Zdobnov E.M."/>
            <person name="Grigoriev I.V."/>
            <person name="Lynch M."/>
            <person name="Boore J.L."/>
        </authorList>
    </citation>
    <scope>NUCLEOTIDE SEQUENCE [LARGE SCALE GENOMIC DNA]</scope>
</reference>
<dbReference type="HOGENOM" id="CLU_056776_7_1_1"/>
<evidence type="ECO:0000313" key="7">
    <source>
        <dbReference type="EMBL" id="EFX85572.1"/>
    </source>
</evidence>
<dbReference type="InParanoid" id="E9G4D1"/>
<dbReference type="STRING" id="6669.E9G4D1"/>
<evidence type="ECO:0000256" key="4">
    <source>
        <dbReference type="ARBA" id="ARBA00047780"/>
    </source>
</evidence>
<dbReference type="Gene3D" id="3.30.428.10">
    <property type="entry name" value="HIT-like"/>
    <property type="match status" value="1"/>
</dbReference>
<accession>E9G4D1</accession>
<keyword evidence="3" id="KW-0378">Hydrolase</keyword>
<evidence type="ECO:0000313" key="8">
    <source>
        <dbReference type="Proteomes" id="UP000000305"/>
    </source>
</evidence>
<dbReference type="EMBL" id="GL732532">
    <property type="protein sequence ID" value="EFX85572.1"/>
    <property type="molecule type" value="Genomic_DNA"/>
</dbReference>
<dbReference type="GO" id="GO:0004081">
    <property type="term" value="F:bis(5'-nucleosyl)-tetraphosphatase (asymmetrical) activity"/>
    <property type="evidence" value="ECO:0000318"/>
    <property type="project" value="GO_Central"/>
</dbReference>
<dbReference type="PhylomeDB" id="E9G4D1"/>
<keyword evidence="8" id="KW-1185">Reference proteome</keyword>
<dbReference type="PANTHER" id="PTHR46243:SF1">
    <property type="entry name" value="BIS(5'-ADENOSYL)-TRIPHOSPHATASE"/>
    <property type="match status" value="1"/>
</dbReference>
<dbReference type="Pfam" id="PF01230">
    <property type="entry name" value="HIT"/>
    <property type="match status" value="1"/>
</dbReference>
<dbReference type="InterPro" id="IPR019808">
    <property type="entry name" value="Histidine_triad_CS"/>
</dbReference>
<dbReference type="FunFam" id="3.30.428.10:FF:000011">
    <property type="entry name" value="Fragile histidine triad"/>
    <property type="match status" value="1"/>
</dbReference>
<protein>
    <recommendedName>
        <fullName evidence="1">bis(5'-adenosyl)-triphosphatase</fullName>
        <ecNumber evidence="1">3.6.1.29</ecNumber>
    </recommendedName>
</protein>
<evidence type="ECO:0000256" key="3">
    <source>
        <dbReference type="ARBA" id="ARBA00022801"/>
    </source>
</evidence>
<dbReference type="OrthoDB" id="680339at2759"/>
<dbReference type="InterPro" id="IPR051884">
    <property type="entry name" value="Bis(5'-adenosyl)-TPase_reg"/>
</dbReference>
<dbReference type="EC" id="3.6.1.29" evidence="1"/>
<dbReference type="PANTHER" id="PTHR46243">
    <property type="entry name" value="BIS(5'-ADENOSYL)-TRIPHOSPHATASE"/>
    <property type="match status" value="1"/>
</dbReference>
<dbReference type="SUPFAM" id="SSF54197">
    <property type="entry name" value="HIT-like"/>
    <property type="match status" value="1"/>
</dbReference>
<dbReference type="KEGG" id="dpx:DAPPUDRAFT_45778"/>
<dbReference type="PROSITE" id="PS00892">
    <property type="entry name" value="HIT_1"/>
    <property type="match status" value="1"/>
</dbReference>
<dbReference type="GO" id="GO:0047710">
    <property type="term" value="F:bis(5'-adenosyl)-triphosphatase activity"/>
    <property type="evidence" value="ECO:0007669"/>
    <property type="project" value="UniProtKB-EC"/>
</dbReference>
<comment type="catalytic activity">
    <reaction evidence="4">
        <text>P(1),P(3)-bis(5'-adenosyl) triphosphate + H2O = AMP + ADP + 2 H(+)</text>
        <dbReference type="Rhea" id="RHEA:13893"/>
        <dbReference type="ChEBI" id="CHEBI:15377"/>
        <dbReference type="ChEBI" id="CHEBI:15378"/>
        <dbReference type="ChEBI" id="CHEBI:58529"/>
        <dbReference type="ChEBI" id="CHEBI:456215"/>
        <dbReference type="ChEBI" id="CHEBI:456216"/>
        <dbReference type="EC" id="3.6.1.29"/>
    </reaction>
</comment>
<proteinExistence type="predicted"/>
<evidence type="ECO:0000256" key="5">
    <source>
        <dbReference type="PROSITE-ProRule" id="PRU00464"/>
    </source>
</evidence>
<feature type="domain" description="HIT" evidence="6">
    <location>
        <begin position="14"/>
        <end position="122"/>
    </location>
</feature>
<dbReference type="Proteomes" id="UP000000305">
    <property type="component" value="Unassembled WGS sequence"/>
</dbReference>
<evidence type="ECO:0000259" key="6">
    <source>
        <dbReference type="PROSITE" id="PS51084"/>
    </source>
</evidence>
<keyword evidence="2" id="KW-0547">Nucleotide-binding</keyword>
<evidence type="ECO:0000256" key="1">
    <source>
        <dbReference type="ARBA" id="ARBA00012377"/>
    </source>
</evidence>
<dbReference type="AlphaFoldDB" id="E9G4D1"/>
<evidence type="ECO:0000256" key="2">
    <source>
        <dbReference type="ARBA" id="ARBA00022741"/>
    </source>
</evidence>
<dbReference type="PROSITE" id="PS51084">
    <property type="entry name" value="HIT_2"/>
    <property type="match status" value="1"/>
</dbReference>
<name>E9G4D1_DAPPU</name>
<feature type="short sequence motif" description="Histidine triad motif" evidence="5">
    <location>
        <begin position="107"/>
        <end position="111"/>
    </location>
</feature>
<dbReference type="GO" id="GO:0000166">
    <property type="term" value="F:nucleotide binding"/>
    <property type="evidence" value="ECO:0007669"/>
    <property type="project" value="UniProtKB-KW"/>
</dbReference>
<gene>
    <name evidence="7" type="ORF">DAPPUDRAFT_45778</name>
</gene>
<dbReference type="eggNOG" id="KOG3379">
    <property type="taxonomic scope" value="Eukaryota"/>
</dbReference>
<sequence>MPLSPALPLPNDNVNFTFGQATIQGWAVFYKSQHSMAFVKPKCVVPGHVLVMPVKSTKRILDMQPEELADLFLTSQRVQRGMELFHGVSSSMIAVQDGPDAGQSIQHVHVHIMPRRSKDFEENDEIYEELNTHDKGPAVHWRTKEEMKMEAEELRQFFKSLI</sequence>
<dbReference type="OMA" id="DAIYGMM"/>
<dbReference type="InterPro" id="IPR036265">
    <property type="entry name" value="HIT-like_sf"/>
</dbReference>
<dbReference type="InterPro" id="IPR011146">
    <property type="entry name" value="HIT-like"/>
</dbReference>
<organism evidence="7 8">
    <name type="scientific">Daphnia pulex</name>
    <name type="common">Water flea</name>
    <dbReference type="NCBI Taxonomy" id="6669"/>
    <lineage>
        <taxon>Eukaryota</taxon>
        <taxon>Metazoa</taxon>
        <taxon>Ecdysozoa</taxon>
        <taxon>Arthropoda</taxon>
        <taxon>Crustacea</taxon>
        <taxon>Branchiopoda</taxon>
        <taxon>Diplostraca</taxon>
        <taxon>Cladocera</taxon>
        <taxon>Anomopoda</taxon>
        <taxon>Daphniidae</taxon>
        <taxon>Daphnia</taxon>
    </lineage>
</organism>